<dbReference type="PROSITE" id="PS00715">
    <property type="entry name" value="SIGMA70_1"/>
    <property type="match status" value="1"/>
</dbReference>
<keyword evidence="5" id="KW-0804">Transcription</keyword>
<organism evidence="8 9">
    <name type="scientific">Prymnesium parvum</name>
    <name type="common">Toxic golden alga</name>
    <dbReference type="NCBI Taxonomy" id="97485"/>
    <lineage>
        <taxon>Eukaryota</taxon>
        <taxon>Haptista</taxon>
        <taxon>Haptophyta</taxon>
        <taxon>Prymnesiophyceae</taxon>
        <taxon>Prymnesiales</taxon>
        <taxon>Prymnesiaceae</taxon>
        <taxon>Prymnesium</taxon>
    </lineage>
</organism>
<accession>A0AB34JNB2</accession>
<dbReference type="AlphaFoldDB" id="A0AB34JNB2"/>
<feature type="domain" description="RNA polymerase sigma-70" evidence="7">
    <location>
        <begin position="146"/>
        <end position="159"/>
    </location>
</feature>
<dbReference type="Pfam" id="PF04545">
    <property type="entry name" value="Sigma70_r4"/>
    <property type="match status" value="1"/>
</dbReference>
<evidence type="ECO:0000313" key="9">
    <source>
        <dbReference type="Proteomes" id="UP001515480"/>
    </source>
</evidence>
<keyword evidence="4" id="KW-0238">DNA-binding</keyword>
<dbReference type="InterPro" id="IPR050239">
    <property type="entry name" value="Sigma-70_RNA_pol_init_factors"/>
</dbReference>
<dbReference type="InterPro" id="IPR007627">
    <property type="entry name" value="RNA_pol_sigma70_r2"/>
</dbReference>
<dbReference type="SUPFAM" id="SSF88659">
    <property type="entry name" value="Sigma3 and sigma4 domains of RNA polymerase sigma factors"/>
    <property type="match status" value="2"/>
</dbReference>
<sequence>MAAAALLLLASSSFPRLAPLHAHPFARAPFRPPRLTPPAMAAKAASAPEARAFSRVLSQEEVAALSQQVRTLREWDAAREALSARLGRRSSDEEVAAALRLHGGAVEYARARGEMLAAKSTLIRANLGLVVFVAKKFVDQGLPLQDLIQEGAIGLMLAAERFDESLGYRFSTYATWWIRQSIMRALVRSKAIRLPDKVHYAVKRLRHASRELEQQLGRPPTQEECAAHLSLTLERVREIEMAQALTNTLSIDEPLQREGRRERTVIDRLSLMSAAEESPNEAEDQEQLTQAMSQLLQSSLTEREAQVLRLRYGLGRDGESSNSVQVARELGISPSRVREVEASAIKKLRARAVGLRSELP</sequence>
<dbReference type="EMBL" id="JBGBPQ010000006">
    <property type="protein sequence ID" value="KAL1522418.1"/>
    <property type="molecule type" value="Genomic_DNA"/>
</dbReference>
<dbReference type="InterPro" id="IPR013325">
    <property type="entry name" value="RNA_pol_sigma_r2"/>
</dbReference>
<dbReference type="InterPro" id="IPR000943">
    <property type="entry name" value="RNA_pol_sigma70"/>
</dbReference>
<dbReference type="PRINTS" id="PR00046">
    <property type="entry name" value="SIGMA70FCT"/>
</dbReference>
<comment type="caution">
    <text evidence="8">The sequence shown here is derived from an EMBL/GenBank/DDBJ whole genome shotgun (WGS) entry which is preliminary data.</text>
</comment>
<dbReference type="InterPro" id="IPR007630">
    <property type="entry name" value="RNA_pol_sigma70_r4"/>
</dbReference>
<keyword evidence="3" id="KW-0731">Sigma factor</keyword>
<dbReference type="PANTHER" id="PTHR30603:SF47">
    <property type="entry name" value="RNA POLYMERASE SIGMA FACTOR SIGD, CHLOROPLASTIC"/>
    <property type="match status" value="1"/>
</dbReference>
<evidence type="ECO:0000256" key="6">
    <source>
        <dbReference type="SAM" id="SignalP"/>
    </source>
</evidence>
<name>A0AB34JNB2_PRYPA</name>
<dbReference type="PANTHER" id="PTHR30603">
    <property type="entry name" value="RNA POLYMERASE SIGMA FACTOR RPO"/>
    <property type="match status" value="1"/>
</dbReference>
<dbReference type="CDD" id="cd06171">
    <property type="entry name" value="Sigma70_r4"/>
    <property type="match status" value="1"/>
</dbReference>
<feature type="signal peptide" evidence="6">
    <location>
        <begin position="1"/>
        <end position="22"/>
    </location>
</feature>
<dbReference type="GO" id="GO:0003677">
    <property type="term" value="F:DNA binding"/>
    <property type="evidence" value="ECO:0007669"/>
    <property type="project" value="UniProtKB-KW"/>
</dbReference>
<dbReference type="InterPro" id="IPR036388">
    <property type="entry name" value="WH-like_DNA-bd_sf"/>
</dbReference>
<evidence type="ECO:0000256" key="4">
    <source>
        <dbReference type="ARBA" id="ARBA00023125"/>
    </source>
</evidence>
<feature type="chain" id="PRO_5044222762" description="RNA polymerase sigma-70 domain-containing protein" evidence="6">
    <location>
        <begin position="23"/>
        <end position="360"/>
    </location>
</feature>
<gene>
    <name evidence="8" type="ORF">AB1Y20_017408</name>
</gene>
<evidence type="ECO:0000256" key="5">
    <source>
        <dbReference type="ARBA" id="ARBA00023163"/>
    </source>
</evidence>
<proteinExistence type="inferred from homology"/>
<dbReference type="InterPro" id="IPR013324">
    <property type="entry name" value="RNA_pol_sigma_r3/r4-like"/>
</dbReference>
<evidence type="ECO:0000256" key="3">
    <source>
        <dbReference type="ARBA" id="ARBA00023082"/>
    </source>
</evidence>
<dbReference type="InterPro" id="IPR014284">
    <property type="entry name" value="RNA_pol_sigma-70_dom"/>
</dbReference>
<evidence type="ECO:0000259" key="7">
    <source>
        <dbReference type="PROSITE" id="PS00715"/>
    </source>
</evidence>
<keyword evidence="6" id="KW-0732">Signal</keyword>
<keyword evidence="2" id="KW-0805">Transcription regulation</keyword>
<dbReference type="Gene3D" id="1.10.10.10">
    <property type="entry name" value="Winged helix-like DNA-binding domain superfamily/Winged helix DNA-binding domain"/>
    <property type="match status" value="2"/>
</dbReference>
<evidence type="ECO:0000256" key="1">
    <source>
        <dbReference type="ARBA" id="ARBA00007788"/>
    </source>
</evidence>
<dbReference type="GO" id="GO:0006352">
    <property type="term" value="P:DNA-templated transcription initiation"/>
    <property type="evidence" value="ECO:0007669"/>
    <property type="project" value="InterPro"/>
</dbReference>
<evidence type="ECO:0000256" key="2">
    <source>
        <dbReference type="ARBA" id="ARBA00023015"/>
    </source>
</evidence>
<dbReference type="Gene3D" id="1.10.601.10">
    <property type="entry name" value="RNA Polymerase Primary Sigma Factor"/>
    <property type="match status" value="1"/>
</dbReference>
<dbReference type="Pfam" id="PF04542">
    <property type="entry name" value="Sigma70_r2"/>
    <property type="match status" value="1"/>
</dbReference>
<dbReference type="SUPFAM" id="SSF88946">
    <property type="entry name" value="Sigma2 domain of RNA polymerase sigma factors"/>
    <property type="match status" value="1"/>
</dbReference>
<reference evidence="8 9" key="1">
    <citation type="journal article" date="2024" name="Science">
        <title>Giant polyketide synthase enzymes in the biosynthesis of giant marine polyether toxins.</title>
        <authorList>
            <person name="Fallon T.R."/>
            <person name="Shende V.V."/>
            <person name="Wierzbicki I.H."/>
            <person name="Pendleton A.L."/>
            <person name="Watervoot N.F."/>
            <person name="Auber R.P."/>
            <person name="Gonzalez D.J."/>
            <person name="Wisecaver J.H."/>
            <person name="Moore B.S."/>
        </authorList>
    </citation>
    <scope>NUCLEOTIDE SEQUENCE [LARGE SCALE GENOMIC DNA]</scope>
    <source>
        <strain evidence="8 9">12B1</strain>
    </source>
</reference>
<keyword evidence="9" id="KW-1185">Reference proteome</keyword>
<dbReference type="Pfam" id="PF04539">
    <property type="entry name" value="Sigma70_r3"/>
    <property type="match status" value="1"/>
</dbReference>
<protein>
    <recommendedName>
        <fullName evidence="7">RNA polymerase sigma-70 domain-containing protein</fullName>
    </recommendedName>
</protein>
<dbReference type="NCBIfam" id="TIGR02937">
    <property type="entry name" value="sigma70-ECF"/>
    <property type="match status" value="1"/>
</dbReference>
<dbReference type="Proteomes" id="UP001515480">
    <property type="component" value="Unassembled WGS sequence"/>
</dbReference>
<dbReference type="InterPro" id="IPR007624">
    <property type="entry name" value="RNA_pol_sigma70_r3"/>
</dbReference>
<dbReference type="GO" id="GO:0016987">
    <property type="term" value="F:sigma factor activity"/>
    <property type="evidence" value="ECO:0007669"/>
    <property type="project" value="UniProtKB-KW"/>
</dbReference>
<evidence type="ECO:0000313" key="8">
    <source>
        <dbReference type="EMBL" id="KAL1522418.1"/>
    </source>
</evidence>
<comment type="similarity">
    <text evidence="1">Belongs to the sigma-70 factor family.</text>
</comment>